<dbReference type="SUPFAM" id="SSF81891">
    <property type="entry name" value="Poly A polymerase C-terminal region-like"/>
    <property type="match status" value="1"/>
</dbReference>
<dbReference type="GO" id="GO:0042245">
    <property type="term" value="P:RNA repair"/>
    <property type="evidence" value="ECO:0007669"/>
    <property type="project" value="UniProtKB-KW"/>
</dbReference>
<organism evidence="16 17">
    <name type="scientific">Halolactibacillus halophilus</name>
    <dbReference type="NCBI Taxonomy" id="306540"/>
    <lineage>
        <taxon>Bacteria</taxon>
        <taxon>Bacillati</taxon>
        <taxon>Bacillota</taxon>
        <taxon>Bacilli</taxon>
        <taxon>Bacillales</taxon>
        <taxon>Bacillaceae</taxon>
        <taxon>Halolactibacillus</taxon>
    </lineage>
</organism>
<feature type="domain" description="CCA-adding enzyme C-terminal" evidence="14">
    <location>
        <begin position="261"/>
        <end position="389"/>
    </location>
</feature>
<keyword evidence="9 11" id="KW-0460">Magnesium</keyword>
<gene>
    <name evidence="11 15" type="primary">cca</name>
    <name evidence="15" type="ORF">HHA03_09520</name>
    <name evidence="16" type="ORF">SAMN05421839_1114</name>
</gene>
<keyword evidence="5 11" id="KW-0479">Metal-binding</keyword>
<evidence type="ECO:0000256" key="6">
    <source>
        <dbReference type="ARBA" id="ARBA00022741"/>
    </source>
</evidence>
<dbReference type="Pfam" id="PF12627">
    <property type="entry name" value="PolyA_pol_RNAbd"/>
    <property type="match status" value="1"/>
</dbReference>
<dbReference type="Pfam" id="PF01743">
    <property type="entry name" value="PolyA_pol"/>
    <property type="match status" value="1"/>
</dbReference>
<dbReference type="EMBL" id="BJWI01000010">
    <property type="protein sequence ID" value="GEM01420.1"/>
    <property type="molecule type" value="Genomic_DNA"/>
</dbReference>
<keyword evidence="8 11" id="KW-0067">ATP-binding</keyword>
<name>A0A1I5NSH5_9BACI</name>
<feature type="binding site" evidence="11">
    <location>
        <position position="110"/>
    </location>
    <ligand>
        <name>CTP</name>
        <dbReference type="ChEBI" id="CHEBI:37563"/>
    </ligand>
</feature>
<comment type="function">
    <text evidence="11">Catalyzes the addition and repair of the essential 3'-terminal CCA sequence in tRNAs without using a nucleic acid template. Adds these three nucleotides in the order of C, C, and A to the tRNA nucleotide-73, using CTP and ATP as substrates and producing inorganic pyrophosphate. tRNA 3'-terminal CCA addition is required both for tRNA processing and repair. Also involved in tRNA surveillance by mediating tandem CCA addition to generate a CCACCA at the 3' terminus of unstable tRNAs. While stable tRNAs receive only 3'-terminal CCA, unstable tRNAs are marked with CCACCA and rapidly degraded.</text>
</comment>
<dbReference type="HAMAP" id="MF_01263">
    <property type="entry name" value="CCA_bact_type3"/>
    <property type="match status" value="1"/>
</dbReference>
<dbReference type="PANTHER" id="PTHR46173:SF1">
    <property type="entry name" value="CCA TRNA NUCLEOTIDYLTRANSFERASE 1, MITOCHONDRIAL"/>
    <property type="match status" value="1"/>
</dbReference>
<feature type="binding site" evidence="11">
    <location>
        <position position="110"/>
    </location>
    <ligand>
        <name>ATP</name>
        <dbReference type="ChEBI" id="CHEBI:30616"/>
    </ligand>
</feature>
<dbReference type="SUPFAM" id="SSF81301">
    <property type="entry name" value="Nucleotidyltransferase"/>
    <property type="match status" value="1"/>
</dbReference>
<dbReference type="CDD" id="cd05398">
    <property type="entry name" value="NT_ClassII-CCAase"/>
    <property type="match status" value="1"/>
</dbReference>
<feature type="binding site" evidence="11">
    <location>
        <position position="41"/>
    </location>
    <ligand>
        <name>Mg(2+)</name>
        <dbReference type="ChEBI" id="CHEBI:18420"/>
    </ligand>
</feature>
<dbReference type="PANTHER" id="PTHR46173">
    <property type="entry name" value="CCA TRNA NUCLEOTIDYLTRANSFERASE 1, MITOCHONDRIAL"/>
    <property type="match status" value="1"/>
</dbReference>
<dbReference type="Pfam" id="PF13735">
    <property type="entry name" value="tRNA_NucTran2_2"/>
    <property type="match status" value="1"/>
</dbReference>
<comment type="miscellaneous">
    <text evidence="11">A single active site specifically recognizes both ATP and CTP and is responsible for their addition.</text>
</comment>
<evidence type="ECO:0000313" key="15">
    <source>
        <dbReference type="EMBL" id="GEM01420.1"/>
    </source>
</evidence>
<dbReference type="InterPro" id="IPR002646">
    <property type="entry name" value="PolA_pol_head_dom"/>
</dbReference>
<dbReference type="AlphaFoldDB" id="A0A1I5NSH5"/>
<feature type="binding site" evidence="11">
    <location>
        <position position="153"/>
    </location>
    <ligand>
        <name>CTP</name>
        <dbReference type="ChEBI" id="CHEBI:37563"/>
    </ligand>
</feature>
<feature type="binding site" evidence="11">
    <location>
        <position position="39"/>
    </location>
    <ligand>
        <name>Mg(2+)</name>
        <dbReference type="ChEBI" id="CHEBI:18420"/>
    </ligand>
</feature>
<comment type="cofactor">
    <cofactor evidence="1 11">
        <name>Mg(2+)</name>
        <dbReference type="ChEBI" id="CHEBI:18420"/>
    </cofactor>
</comment>
<dbReference type="GO" id="GO:0000049">
    <property type="term" value="F:tRNA binding"/>
    <property type="evidence" value="ECO:0007669"/>
    <property type="project" value="UniProtKB-UniRule"/>
</dbReference>
<dbReference type="EMBL" id="FOXC01000011">
    <property type="protein sequence ID" value="SFP24637.1"/>
    <property type="molecule type" value="Genomic_DNA"/>
</dbReference>
<evidence type="ECO:0000256" key="9">
    <source>
        <dbReference type="ARBA" id="ARBA00022842"/>
    </source>
</evidence>
<feature type="binding site" evidence="11">
    <location>
        <position position="153"/>
    </location>
    <ligand>
        <name>ATP</name>
        <dbReference type="ChEBI" id="CHEBI:30616"/>
    </ligand>
</feature>
<evidence type="ECO:0000259" key="14">
    <source>
        <dbReference type="Pfam" id="PF13735"/>
    </source>
</evidence>
<evidence type="ECO:0000256" key="5">
    <source>
        <dbReference type="ARBA" id="ARBA00022723"/>
    </source>
</evidence>
<evidence type="ECO:0000313" key="18">
    <source>
        <dbReference type="Proteomes" id="UP000321547"/>
    </source>
</evidence>
<feature type="binding site" evidence="11">
    <location>
        <position position="29"/>
    </location>
    <ligand>
        <name>ATP</name>
        <dbReference type="ChEBI" id="CHEBI:30616"/>
    </ligand>
</feature>
<dbReference type="GO" id="GO:0001680">
    <property type="term" value="P:tRNA 3'-terminal CCA addition"/>
    <property type="evidence" value="ECO:0007669"/>
    <property type="project" value="UniProtKB-UniRule"/>
</dbReference>
<dbReference type="Gene3D" id="1.10.246.80">
    <property type="match status" value="1"/>
</dbReference>
<dbReference type="GO" id="GO:0004810">
    <property type="term" value="F:CCA tRNA nucleotidyltransferase activity"/>
    <property type="evidence" value="ECO:0007669"/>
    <property type="project" value="UniProtKB-UniRule"/>
</dbReference>
<dbReference type="InterPro" id="IPR043519">
    <property type="entry name" value="NT_sf"/>
</dbReference>
<keyword evidence="3 11" id="KW-0819">tRNA processing</keyword>
<comment type="similarity">
    <text evidence="11">Belongs to the tRNA nucleotidyltransferase/poly(A) polymerase family. Bacterial CCA-adding enzyme type 3 subfamily.</text>
</comment>
<dbReference type="GO" id="GO:0005524">
    <property type="term" value="F:ATP binding"/>
    <property type="evidence" value="ECO:0007669"/>
    <property type="project" value="UniProtKB-UniRule"/>
</dbReference>
<evidence type="ECO:0000313" key="17">
    <source>
        <dbReference type="Proteomes" id="UP000242243"/>
    </source>
</evidence>
<feature type="binding site" evidence="11">
    <location>
        <position position="156"/>
    </location>
    <ligand>
        <name>ATP</name>
        <dbReference type="ChEBI" id="CHEBI:30616"/>
    </ligand>
</feature>
<reference evidence="16 17" key="1">
    <citation type="submission" date="2016-10" db="EMBL/GenBank/DDBJ databases">
        <authorList>
            <person name="de Groot N.N."/>
        </authorList>
    </citation>
    <scope>NUCLEOTIDE SEQUENCE [LARGE SCALE GENOMIC DNA]</scope>
    <source>
        <strain evidence="16 17">DSM 17073</strain>
    </source>
</reference>
<feature type="binding site" evidence="11">
    <location>
        <position position="159"/>
    </location>
    <ligand>
        <name>ATP</name>
        <dbReference type="ChEBI" id="CHEBI:30616"/>
    </ligand>
</feature>
<evidence type="ECO:0000256" key="8">
    <source>
        <dbReference type="ARBA" id="ARBA00022840"/>
    </source>
</evidence>
<feature type="binding site" evidence="11">
    <location>
        <position position="29"/>
    </location>
    <ligand>
        <name>CTP</name>
        <dbReference type="ChEBI" id="CHEBI:37563"/>
    </ligand>
</feature>
<feature type="binding site" evidence="11">
    <location>
        <position position="162"/>
    </location>
    <ligand>
        <name>CTP</name>
        <dbReference type="ChEBI" id="CHEBI:37563"/>
    </ligand>
</feature>
<dbReference type="Proteomes" id="UP000321547">
    <property type="component" value="Unassembled WGS sequence"/>
</dbReference>
<comment type="catalytic activity">
    <reaction evidence="11">
        <text>a tRNA with a 3' CCA end + 2 CTP + ATP = a tRNA with a 3' CCACCA end + 3 diphosphate</text>
        <dbReference type="Rhea" id="RHEA:76235"/>
        <dbReference type="Rhea" id="RHEA-COMP:10468"/>
        <dbReference type="Rhea" id="RHEA-COMP:18655"/>
        <dbReference type="ChEBI" id="CHEBI:30616"/>
        <dbReference type="ChEBI" id="CHEBI:33019"/>
        <dbReference type="ChEBI" id="CHEBI:37563"/>
        <dbReference type="ChEBI" id="CHEBI:83071"/>
        <dbReference type="ChEBI" id="CHEBI:195187"/>
    </reaction>
</comment>
<keyword evidence="2 11" id="KW-0808">Transferase</keyword>
<keyword evidence="7 11" id="KW-0692">RNA repair</keyword>
<reference evidence="15 18" key="2">
    <citation type="submission" date="2019-07" db="EMBL/GenBank/DDBJ databases">
        <title>Whole genome shotgun sequence of Halolactibacillus halophilus NBRC 100868.</title>
        <authorList>
            <person name="Hosoyama A."/>
            <person name="Uohara A."/>
            <person name="Ohji S."/>
            <person name="Ichikawa N."/>
        </authorList>
    </citation>
    <scope>NUCLEOTIDE SEQUENCE [LARGE SCALE GENOMIC DNA]</scope>
    <source>
        <strain evidence="15 18">NBRC 100868</strain>
    </source>
</reference>
<dbReference type="NCBIfam" id="NF009814">
    <property type="entry name" value="PRK13299.1"/>
    <property type="match status" value="1"/>
</dbReference>
<sequence>MDVFKPAEPILRCLIEAGYQAYIVGGSVRDYLLNTPINDIDIATSAKPEQVMALFPQVIPVGLEHGTVIVRDHHTSFEVTTLREETTYSDRRHPDAVHFVTDVVKDLARRDFTMNAMTLTESKELIDPFDGQSDIINKQIQAVGKANKRFNEDPLRMLRAIRFCSQLGFMIEDQTKCALLANLPLISEVSIERIQVELEKFFKGSYLPEALILPETKKLLSHLPFFNKKTAIIADLINVTLPFHRLIDVFVYLSFTHDDIILTGFYKSYRLSNVQKREGLMLLAALERYQQKESLSLIVYHLPSHLYERFSDLVARSSLDSLDLVMLKQANQALPIHSKQDMALTGNDLIQLFPERKRGEWIGEMLDRLETNVISGKLPNQREYLKEWVTWSYPIEKKSFNY</sequence>
<feature type="binding site" evidence="11">
    <location>
        <position position="156"/>
    </location>
    <ligand>
        <name>CTP</name>
        <dbReference type="ChEBI" id="CHEBI:37563"/>
    </ligand>
</feature>
<feature type="domain" description="Poly A polymerase head" evidence="12">
    <location>
        <begin position="21"/>
        <end position="140"/>
    </location>
</feature>
<dbReference type="InterPro" id="IPR032810">
    <property type="entry name" value="CCA-adding_enz_C"/>
</dbReference>
<dbReference type="InterPro" id="IPR032828">
    <property type="entry name" value="PolyA_RNA-bd"/>
</dbReference>
<evidence type="ECO:0000256" key="7">
    <source>
        <dbReference type="ARBA" id="ARBA00022800"/>
    </source>
</evidence>
<feature type="binding site" evidence="11">
    <location>
        <position position="26"/>
    </location>
    <ligand>
        <name>ATP</name>
        <dbReference type="ChEBI" id="CHEBI:30616"/>
    </ligand>
</feature>
<evidence type="ECO:0000256" key="2">
    <source>
        <dbReference type="ARBA" id="ARBA00022679"/>
    </source>
</evidence>
<evidence type="ECO:0000256" key="3">
    <source>
        <dbReference type="ARBA" id="ARBA00022694"/>
    </source>
</evidence>
<evidence type="ECO:0000256" key="4">
    <source>
        <dbReference type="ARBA" id="ARBA00022695"/>
    </source>
</evidence>
<dbReference type="Gene3D" id="1.10.3090.10">
    <property type="entry name" value="cca-adding enzyme, domain 2"/>
    <property type="match status" value="1"/>
</dbReference>
<dbReference type="OrthoDB" id="9805698at2"/>
<keyword evidence="6 11" id="KW-0547">Nucleotide-binding</keyword>
<dbReference type="STRING" id="306540.SAMN05421839_1114"/>
<keyword evidence="4 11" id="KW-0548">Nucleotidyltransferase</keyword>
<evidence type="ECO:0000313" key="16">
    <source>
        <dbReference type="EMBL" id="SFP24637.1"/>
    </source>
</evidence>
<keyword evidence="10 11" id="KW-0694">RNA-binding</keyword>
<proteinExistence type="inferred from homology"/>
<evidence type="ECO:0000256" key="11">
    <source>
        <dbReference type="HAMAP-Rule" id="MF_01263"/>
    </source>
</evidence>
<dbReference type="Proteomes" id="UP000242243">
    <property type="component" value="Unassembled WGS sequence"/>
</dbReference>
<dbReference type="GO" id="GO:0000287">
    <property type="term" value="F:magnesium ion binding"/>
    <property type="evidence" value="ECO:0007669"/>
    <property type="project" value="UniProtKB-UniRule"/>
</dbReference>
<accession>A0A1I5NSH5</accession>
<dbReference type="EC" id="2.7.7.72" evidence="11"/>
<evidence type="ECO:0000259" key="12">
    <source>
        <dbReference type="Pfam" id="PF01743"/>
    </source>
</evidence>
<feature type="binding site" evidence="11">
    <location>
        <position position="162"/>
    </location>
    <ligand>
        <name>ATP</name>
        <dbReference type="ChEBI" id="CHEBI:30616"/>
    </ligand>
</feature>
<dbReference type="InterPro" id="IPR023068">
    <property type="entry name" value="CCA-adding_enz_firmicutes"/>
</dbReference>
<keyword evidence="18" id="KW-1185">Reference proteome</keyword>
<protein>
    <recommendedName>
        <fullName evidence="11">CCA-adding enzyme</fullName>
        <ecNumber evidence="11">2.7.7.72</ecNumber>
    </recommendedName>
    <alternativeName>
        <fullName evidence="11">CCA tRNA nucleotidyltransferase</fullName>
    </alternativeName>
    <alternativeName>
        <fullName evidence="11">tRNA CCA-pyrophosphorylase</fullName>
    </alternativeName>
    <alternativeName>
        <fullName evidence="11">tRNA adenylyl-/cytidylyl- transferase</fullName>
    </alternativeName>
    <alternativeName>
        <fullName evidence="11">tRNA nucleotidyltransferase</fullName>
    </alternativeName>
    <alternativeName>
        <fullName evidence="11">tRNA-NT</fullName>
    </alternativeName>
</protein>
<dbReference type="RefSeq" id="WP_089831211.1">
    <property type="nucleotide sequence ID" value="NZ_BJWI01000010.1"/>
</dbReference>
<comment type="catalytic activity">
    <reaction evidence="11">
        <text>a tRNA precursor + 2 CTP + ATP = a tRNA with a 3' CCA end + 3 diphosphate</text>
        <dbReference type="Rhea" id="RHEA:14433"/>
        <dbReference type="Rhea" id="RHEA-COMP:10465"/>
        <dbReference type="Rhea" id="RHEA-COMP:10468"/>
        <dbReference type="ChEBI" id="CHEBI:30616"/>
        <dbReference type="ChEBI" id="CHEBI:33019"/>
        <dbReference type="ChEBI" id="CHEBI:37563"/>
        <dbReference type="ChEBI" id="CHEBI:74896"/>
        <dbReference type="ChEBI" id="CHEBI:83071"/>
        <dbReference type="EC" id="2.7.7.72"/>
    </reaction>
</comment>
<comment type="subunit">
    <text evidence="11">Homodimer.</text>
</comment>
<feature type="binding site" evidence="11">
    <location>
        <position position="26"/>
    </location>
    <ligand>
        <name>CTP</name>
        <dbReference type="ChEBI" id="CHEBI:37563"/>
    </ligand>
</feature>
<evidence type="ECO:0000256" key="1">
    <source>
        <dbReference type="ARBA" id="ARBA00001946"/>
    </source>
</evidence>
<evidence type="ECO:0000256" key="10">
    <source>
        <dbReference type="ARBA" id="ARBA00022884"/>
    </source>
</evidence>
<feature type="domain" description="tRNA nucleotidyltransferase/poly(A) polymerase RNA and SrmB- binding" evidence="13">
    <location>
        <begin position="168"/>
        <end position="226"/>
    </location>
</feature>
<evidence type="ECO:0000259" key="13">
    <source>
        <dbReference type="Pfam" id="PF12627"/>
    </source>
</evidence>
<dbReference type="Gene3D" id="3.30.460.10">
    <property type="entry name" value="Beta Polymerase, domain 2"/>
    <property type="match status" value="1"/>
</dbReference>
<dbReference type="InterPro" id="IPR050264">
    <property type="entry name" value="Bact_CCA-adding_enz_type3_sf"/>
</dbReference>
<feature type="binding site" evidence="11">
    <location>
        <position position="159"/>
    </location>
    <ligand>
        <name>CTP</name>
        <dbReference type="ChEBI" id="CHEBI:37563"/>
    </ligand>
</feature>